<dbReference type="InterPro" id="IPR000914">
    <property type="entry name" value="SBP_5_dom"/>
</dbReference>
<dbReference type="Proteomes" id="UP000002222">
    <property type="component" value="Chromosome"/>
</dbReference>
<reference evidence="6 7" key="2">
    <citation type="journal article" date="2010" name="Stand. Genomic Sci.">
        <title>Complete genome sequence of Sulfurospirillum deleyianum type strain (5175).</title>
        <authorList>
            <person name="Sikorski J."/>
            <person name="Lapidus A."/>
            <person name="Copeland A."/>
            <person name="Glavina Del Rio T."/>
            <person name="Nolan M."/>
            <person name="Lucas S."/>
            <person name="Chen F."/>
            <person name="Tice H."/>
            <person name="Cheng J.F."/>
            <person name="Saunders E."/>
            <person name="Bruce D."/>
            <person name="Goodwin L."/>
            <person name="Pitluck S."/>
            <person name="Ovchinnikova G."/>
            <person name="Pati A."/>
            <person name="Ivanova N."/>
            <person name="Mavromatis K."/>
            <person name="Chen A."/>
            <person name="Palaniappan K."/>
            <person name="Chain P."/>
            <person name="Land M."/>
            <person name="Hauser L."/>
            <person name="Chang Y.J."/>
            <person name="Jeffries C.D."/>
            <person name="Brettin T."/>
            <person name="Detter J.C."/>
            <person name="Han C."/>
            <person name="Rohde M."/>
            <person name="Lang E."/>
            <person name="Spring S."/>
            <person name="Goker M."/>
            <person name="Bristow J."/>
            <person name="Eisen J.A."/>
            <person name="Markowitz V."/>
            <person name="Hugenholtz P."/>
            <person name="Kyrpides N.C."/>
            <person name="Klenk H.P."/>
        </authorList>
    </citation>
    <scope>NUCLEOTIDE SEQUENCE [LARGE SCALE GENOMIC DNA]</scope>
    <source>
        <strain evidence="7">ATCC 51133 / DSM 6946 / 5175</strain>
    </source>
</reference>
<sequence>MCFKKLIVLVIYFLGMALHANEYQEDNRAQRALHVKDPRSHIKVFFPSMPYNYVSRLVNESLVRLAENEQGWEYALAISSKKLSPLLYEFELRPHVRFQDGTPFNADSVIHNFEYFLKQPFNYTHIDKTLKRVEKISDLKVRIHLHKPYGMLFRDLARIYFYSEAYLRQYGWAGGDTGANIQSAGPYGLGPYLLVEGMVTGRKQTPKVILKANPYYWEEGLPKIETITLFTELSMQEALDLALFKDGGLDFMQIPFNKKVETMLSPYAKLISMPSSHNFTIYFNLKKSNAPIARKEVRQALNCALNQQNLLNFTYKKEGQLNPNAMKPYECPLSQEAIYALLNDIEFEVATQDALLFLWKGIEYQLSSYGVRLRYKTTTSEKEIYNVMQKNHTQVQSWDMLVQGTQDYYGRHPWPIFIRYHENNPWSFVKGDTLMRQCIEAFFEAEQGSEAFISLYERIQKRAKGEAYMLFVPIPNAVFAMNKELIFEPLGIGMQPFWKANITPEHWSIRGEAPYPENLQAPILPKRIP</sequence>
<comment type="similarity">
    <text evidence="1">Belongs to the bacterial solute-binding protein 5 family.</text>
</comment>
<dbReference type="KEGG" id="sdl:Sdel_0364"/>
<evidence type="ECO:0000313" key="6">
    <source>
        <dbReference type="EMBL" id="ACZ11401.1"/>
    </source>
</evidence>
<evidence type="ECO:0000256" key="2">
    <source>
        <dbReference type="ARBA" id="ARBA00022448"/>
    </source>
</evidence>
<protein>
    <submittedName>
        <fullName evidence="6">Extracellular solute-binding protein family 5</fullName>
    </submittedName>
</protein>
<gene>
    <name evidence="6" type="ordered locus">Sdel_0364</name>
</gene>
<proteinExistence type="inferred from homology"/>
<feature type="signal peptide" evidence="4">
    <location>
        <begin position="1"/>
        <end position="20"/>
    </location>
</feature>
<organism evidence="6 7">
    <name type="scientific">Sulfurospirillum deleyianum (strain ATCC 51133 / DSM 6946 / 5175)</name>
    <dbReference type="NCBI Taxonomy" id="525898"/>
    <lineage>
        <taxon>Bacteria</taxon>
        <taxon>Pseudomonadati</taxon>
        <taxon>Campylobacterota</taxon>
        <taxon>Epsilonproteobacteria</taxon>
        <taxon>Campylobacterales</taxon>
        <taxon>Sulfurospirillaceae</taxon>
        <taxon>Sulfurospirillum</taxon>
    </lineage>
</organism>
<evidence type="ECO:0000313" key="7">
    <source>
        <dbReference type="Proteomes" id="UP000002222"/>
    </source>
</evidence>
<dbReference type="GO" id="GO:0043190">
    <property type="term" value="C:ATP-binding cassette (ABC) transporter complex"/>
    <property type="evidence" value="ECO:0007669"/>
    <property type="project" value="InterPro"/>
</dbReference>
<dbReference type="Gene3D" id="3.10.105.10">
    <property type="entry name" value="Dipeptide-binding Protein, Domain 3"/>
    <property type="match status" value="1"/>
</dbReference>
<dbReference type="GO" id="GO:1904680">
    <property type="term" value="F:peptide transmembrane transporter activity"/>
    <property type="evidence" value="ECO:0007669"/>
    <property type="project" value="TreeGrafter"/>
</dbReference>
<dbReference type="STRING" id="525898.Sdel_0364"/>
<accession>D1AZD4</accession>
<keyword evidence="3 4" id="KW-0732">Signal</keyword>
<dbReference type="PANTHER" id="PTHR30290">
    <property type="entry name" value="PERIPLASMIC BINDING COMPONENT OF ABC TRANSPORTER"/>
    <property type="match status" value="1"/>
</dbReference>
<name>D1AZD4_SULD5</name>
<dbReference type="SUPFAM" id="SSF53850">
    <property type="entry name" value="Periplasmic binding protein-like II"/>
    <property type="match status" value="1"/>
</dbReference>
<dbReference type="GO" id="GO:0015833">
    <property type="term" value="P:peptide transport"/>
    <property type="evidence" value="ECO:0007669"/>
    <property type="project" value="TreeGrafter"/>
</dbReference>
<feature type="chain" id="PRO_5003020272" evidence="4">
    <location>
        <begin position="21"/>
        <end position="529"/>
    </location>
</feature>
<dbReference type="eggNOG" id="COG0747">
    <property type="taxonomic scope" value="Bacteria"/>
</dbReference>
<evidence type="ECO:0000256" key="4">
    <source>
        <dbReference type="SAM" id="SignalP"/>
    </source>
</evidence>
<dbReference type="GO" id="GO:0030288">
    <property type="term" value="C:outer membrane-bounded periplasmic space"/>
    <property type="evidence" value="ECO:0007669"/>
    <property type="project" value="UniProtKB-ARBA"/>
</dbReference>
<dbReference type="HOGENOM" id="CLU_514736_0_0_7"/>
<reference evidence="7" key="1">
    <citation type="submission" date="2009-11" db="EMBL/GenBank/DDBJ databases">
        <title>The complete genome of Sulfurospirillum deleyianum DSM 6946.</title>
        <authorList>
            <consortium name="US DOE Joint Genome Institute (JGI-PGF)"/>
            <person name="Lucas S."/>
            <person name="Copeland A."/>
            <person name="Lapidus A."/>
            <person name="Glavina del Rio T."/>
            <person name="Dalin E."/>
            <person name="Tice H."/>
            <person name="Bruce D."/>
            <person name="Goodwin L."/>
            <person name="Pitluck S."/>
            <person name="Kyrpides N."/>
            <person name="Mavromatis K."/>
            <person name="Ivanova N."/>
            <person name="Ovchinnikova G."/>
            <person name="Munk A.C."/>
            <person name="Lu M."/>
            <person name="Brettin T."/>
            <person name="Detter J.C."/>
            <person name="Han C."/>
            <person name="Tapia R."/>
            <person name="Larimer F."/>
            <person name="Land M."/>
            <person name="Hauser L."/>
            <person name="Markowitz V."/>
            <person name="Cheng J.F."/>
            <person name="Hugenholtz P."/>
            <person name="Woyke T."/>
            <person name="Wu D."/>
            <person name="Aumann P."/>
            <person name="Schneider S."/>
            <person name="Lang E."/>
            <person name="Spring S."/>
            <person name="Klenk H.P."/>
            <person name="Eisen J.A."/>
        </authorList>
    </citation>
    <scope>NUCLEOTIDE SEQUENCE [LARGE SCALE GENOMIC DNA]</scope>
    <source>
        <strain evidence="7">ATCC 51133 / DSM 6946 / 5175</strain>
    </source>
</reference>
<evidence type="ECO:0000256" key="3">
    <source>
        <dbReference type="ARBA" id="ARBA00022729"/>
    </source>
</evidence>
<keyword evidence="2" id="KW-0813">Transport</keyword>
<evidence type="ECO:0000259" key="5">
    <source>
        <dbReference type="Pfam" id="PF00496"/>
    </source>
</evidence>
<keyword evidence="7" id="KW-1185">Reference proteome</keyword>
<feature type="domain" description="Solute-binding protein family 5" evidence="5">
    <location>
        <begin position="87"/>
        <end position="327"/>
    </location>
</feature>
<dbReference type="PANTHER" id="PTHR30290:SF9">
    <property type="entry name" value="OLIGOPEPTIDE-BINDING PROTEIN APPA"/>
    <property type="match status" value="1"/>
</dbReference>
<evidence type="ECO:0000256" key="1">
    <source>
        <dbReference type="ARBA" id="ARBA00005695"/>
    </source>
</evidence>
<dbReference type="RefSeq" id="WP_012856167.1">
    <property type="nucleotide sequence ID" value="NC_013512.1"/>
</dbReference>
<dbReference type="Gene3D" id="3.40.190.10">
    <property type="entry name" value="Periplasmic binding protein-like II"/>
    <property type="match status" value="1"/>
</dbReference>
<dbReference type="InterPro" id="IPR039424">
    <property type="entry name" value="SBP_5"/>
</dbReference>
<dbReference type="EMBL" id="CP001816">
    <property type="protein sequence ID" value="ACZ11401.1"/>
    <property type="molecule type" value="Genomic_DNA"/>
</dbReference>
<dbReference type="AlphaFoldDB" id="D1AZD4"/>
<dbReference type="Pfam" id="PF00496">
    <property type="entry name" value="SBP_bac_5"/>
    <property type="match status" value="1"/>
</dbReference>
<dbReference type="CDD" id="cd00995">
    <property type="entry name" value="PBP2_NikA_DppA_OppA_like"/>
    <property type="match status" value="1"/>
</dbReference>